<dbReference type="KEGG" id="ock:EXM22_09280"/>
<keyword evidence="1" id="KW-1133">Transmembrane helix</keyword>
<dbReference type="Proteomes" id="UP000324209">
    <property type="component" value="Chromosome"/>
</dbReference>
<feature type="transmembrane region" description="Helical" evidence="1">
    <location>
        <begin position="172"/>
        <end position="191"/>
    </location>
</feature>
<name>A0A5C1QLG2_9SPIO</name>
<feature type="transmembrane region" description="Helical" evidence="1">
    <location>
        <begin position="7"/>
        <end position="29"/>
    </location>
</feature>
<dbReference type="OrthoDB" id="7054801at2"/>
<gene>
    <name evidence="2" type="ORF">EXM22_09280</name>
</gene>
<organism evidence="2 3">
    <name type="scientific">Oceanispirochaeta crateris</name>
    <dbReference type="NCBI Taxonomy" id="2518645"/>
    <lineage>
        <taxon>Bacteria</taxon>
        <taxon>Pseudomonadati</taxon>
        <taxon>Spirochaetota</taxon>
        <taxon>Spirochaetia</taxon>
        <taxon>Spirochaetales</taxon>
        <taxon>Spirochaetaceae</taxon>
        <taxon>Oceanispirochaeta</taxon>
    </lineage>
</organism>
<dbReference type="RefSeq" id="WP_149486248.1">
    <property type="nucleotide sequence ID" value="NZ_CP036150.1"/>
</dbReference>
<feature type="transmembrane region" description="Helical" evidence="1">
    <location>
        <begin position="35"/>
        <end position="52"/>
    </location>
</feature>
<accession>A0A5C1QLG2</accession>
<protein>
    <submittedName>
        <fullName evidence="2">Uncharacterized protein</fullName>
    </submittedName>
</protein>
<keyword evidence="3" id="KW-1185">Reference proteome</keyword>
<keyword evidence="1" id="KW-0472">Membrane</keyword>
<reference evidence="2 3" key="1">
    <citation type="submission" date="2019-02" db="EMBL/GenBank/DDBJ databases">
        <title>Complete Genome Sequence and Methylome Analysis of free living Spirochaetas.</title>
        <authorList>
            <person name="Fomenkov A."/>
            <person name="Dubinina G."/>
            <person name="Leshcheva N."/>
            <person name="Mikheeva N."/>
            <person name="Grabovich M."/>
            <person name="Vincze T."/>
            <person name="Roberts R.J."/>
        </authorList>
    </citation>
    <scope>NUCLEOTIDE SEQUENCE [LARGE SCALE GENOMIC DNA]</scope>
    <source>
        <strain evidence="2 3">K2</strain>
    </source>
</reference>
<feature type="transmembrane region" description="Helical" evidence="1">
    <location>
        <begin position="240"/>
        <end position="257"/>
    </location>
</feature>
<feature type="transmembrane region" description="Helical" evidence="1">
    <location>
        <begin position="111"/>
        <end position="131"/>
    </location>
</feature>
<sequence length="258" mass="28943">MAIKNKAVILQFFGYLLIILIMSCLSSFFPLWGNMVLAVIFPIIVLLTKEMVSFEKIKLTTLLGGRILTALTAVYLFPENWLLVIVALLMYINITEAILADAKKKRWENAIAGAAVLATTHLLFTSSWISISESGSVIQIGYYIITHKAIVFWILAYTLWNFNFVTGEFSSSVSLYHIAILSTPLIISFSIGLPGLWVLTRATSLTTAGALQILRKPSIESGLESERFGRFIRTFQKREIQICLMIVVILLSIVSFFY</sequence>
<evidence type="ECO:0000313" key="3">
    <source>
        <dbReference type="Proteomes" id="UP000324209"/>
    </source>
</evidence>
<feature type="transmembrane region" description="Helical" evidence="1">
    <location>
        <begin position="137"/>
        <end position="160"/>
    </location>
</feature>
<keyword evidence="1" id="KW-0812">Transmembrane</keyword>
<dbReference type="AlphaFoldDB" id="A0A5C1QLG2"/>
<evidence type="ECO:0000256" key="1">
    <source>
        <dbReference type="SAM" id="Phobius"/>
    </source>
</evidence>
<proteinExistence type="predicted"/>
<evidence type="ECO:0000313" key="2">
    <source>
        <dbReference type="EMBL" id="QEN08168.1"/>
    </source>
</evidence>
<dbReference type="EMBL" id="CP036150">
    <property type="protein sequence ID" value="QEN08168.1"/>
    <property type="molecule type" value="Genomic_DNA"/>
</dbReference>
<dbReference type="PROSITE" id="PS51257">
    <property type="entry name" value="PROKAR_LIPOPROTEIN"/>
    <property type="match status" value="1"/>
</dbReference>